<protein>
    <submittedName>
        <fullName evidence="1">DUF4192 domain-containing protein</fullName>
    </submittedName>
</protein>
<dbReference type="AlphaFoldDB" id="A0A5N0DXU7"/>
<accession>A0A5N0DXU7</accession>
<name>A0A5N0DXU7_9NOCA</name>
<dbReference type="Pfam" id="PF13830">
    <property type="entry name" value="DUF4192"/>
    <property type="match status" value="1"/>
</dbReference>
<dbReference type="OrthoDB" id="3264463at2"/>
<gene>
    <name evidence="1" type="ORF">F3087_41660</name>
</gene>
<keyword evidence="2" id="KW-1185">Reference proteome</keyword>
<reference evidence="1 2" key="1">
    <citation type="submission" date="2019-09" db="EMBL/GenBank/DDBJ databases">
        <authorList>
            <person name="Wang X."/>
        </authorList>
    </citation>
    <scope>NUCLEOTIDE SEQUENCE [LARGE SCALE GENOMIC DNA]</scope>
    <source>
        <strain evidence="1 2">CICC 11023</strain>
    </source>
</reference>
<dbReference type="InterPro" id="IPR025447">
    <property type="entry name" value="DUF4192"/>
</dbReference>
<evidence type="ECO:0000313" key="1">
    <source>
        <dbReference type="EMBL" id="KAA8880381.1"/>
    </source>
</evidence>
<dbReference type="EMBL" id="VXLC01000035">
    <property type="protein sequence ID" value="KAA8880381.1"/>
    <property type="molecule type" value="Genomic_DNA"/>
</dbReference>
<comment type="caution">
    <text evidence="1">The sequence shown here is derived from an EMBL/GenBank/DDBJ whole genome shotgun (WGS) entry which is preliminary data.</text>
</comment>
<organism evidence="1 2">
    <name type="scientific">Nocardia colli</name>
    <dbReference type="NCBI Taxonomy" id="2545717"/>
    <lineage>
        <taxon>Bacteria</taxon>
        <taxon>Bacillati</taxon>
        <taxon>Actinomycetota</taxon>
        <taxon>Actinomycetes</taxon>
        <taxon>Mycobacteriales</taxon>
        <taxon>Nocardiaceae</taxon>
        <taxon>Nocardia</taxon>
    </lineage>
</organism>
<dbReference type="RefSeq" id="WP_150407705.1">
    <property type="nucleotide sequence ID" value="NZ_VXLC01000035.1"/>
</dbReference>
<sequence length="364" mass="38923">MSSSRAYLEDPGEIIAAIPAMLGFVPERSLLVVVLKDSACDPPLDSTHVFAVMRFDLDLPAEIGNERAELVAAAVTRLCISDGATEVLAVVIDDRATVSESDSHTALITDLALILADREIGLLGSWATAAIEPGSRWWSLLGRPAQGVIPDPKSSVVTAMVVAKGQPLYASRSGRVAAVQPDHEAVERIGRLLPAARAAVRRRYAVRRHDGDPDGGSRWGYRRVLGVIAACETGHVPTDRESAEIAAVLADHRVRDGLLSTGLSNYRRSAESLWTHLTRTLPGPQRAEAAVLLAYSAYVRGDGVLAGIALQTALDADPYHDFAIMLAGALEIGLDPFNMRQLARHGTEIVRDLGIQIDPPEGSS</sequence>
<dbReference type="Proteomes" id="UP000323876">
    <property type="component" value="Unassembled WGS sequence"/>
</dbReference>
<proteinExistence type="predicted"/>
<evidence type="ECO:0000313" key="2">
    <source>
        <dbReference type="Proteomes" id="UP000323876"/>
    </source>
</evidence>